<proteinExistence type="predicted"/>
<feature type="compositionally biased region" description="Polar residues" evidence="1">
    <location>
        <begin position="324"/>
        <end position="336"/>
    </location>
</feature>
<evidence type="ECO:0000256" key="1">
    <source>
        <dbReference type="SAM" id="MobiDB-lite"/>
    </source>
</evidence>
<name>A0A914DR34_9BILA</name>
<sequence>MKKMAARLERSKMDEVIGSEERTEEISEMSENMHTTSETVIVRINENLNTKETTPENASTEVLSSFEAEAIAGKKAEPTTEVENVSENHEDIDMADDKAKKSGPYVTAGLFQICKLFAQVSMEKCQDFACTKEKRDMLDVIAKLVEGLEFLLKSLNTLYPKMSQIARIGQNTSKVFNLGINFEDELIFNWPGINDLEKLINLVRDRFPSLAPVDEIVTKKPRVGDFSATSSSVNLEQIDETSLGPPLAYSTPAHEPLPCSSEESFMNSKFLQLSNGVPGMMNGNKDFKHISKIQSEDIIELSDDEDTTLKKSKTPQPKPKPVNKPSTSKIQANSSKASHKRTNGMIYAPLGNQPHPVAVVPPYNSNCSLPNTSNFNAHRPNILNHQFLRTASPRIPQIPLNNFDPINQVSPTNIPRPLVNNDPPIRSKLFEAVCGRQYFAANILMSNISQFHPKPLPLTNNVDPNAPNLKNITANTIHESNNYCCVHLFVEFEYKYHGQKLFLLYYLKSQAENVKETHRLPWADGGSHNCNQSGATVIKMRFQDVRPDETLFVSLRLGTDTQRGSYSIPLSLSLGQPLASIAVQFNEQHQIVTPEAISQPALIEID</sequence>
<feature type="region of interest" description="Disordered" evidence="1">
    <location>
        <begin position="1"/>
        <end position="36"/>
    </location>
</feature>
<dbReference type="Proteomes" id="UP000887540">
    <property type="component" value="Unplaced"/>
</dbReference>
<keyword evidence="2" id="KW-1185">Reference proteome</keyword>
<feature type="compositionally biased region" description="Basic and acidic residues" evidence="1">
    <location>
        <begin position="1"/>
        <end position="25"/>
    </location>
</feature>
<evidence type="ECO:0000313" key="2">
    <source>
        <dbReference type="Proteomes" id="UP000887540"/>
    </source>
</evidence>
<dbReference type="AlphaFoldDB" id="A0A914DR34"/>
<organism evidence="2 3">
    <name type="scientific">Acrobeloides nanus</name>
    <dbReference type="NCBI Taxonomy" id="290746"/>
    <lineage>
        <taxon>Eukaryota</taxon>
        <taxon>Metazoa</taxon>
        <taxon>Ecdysozoa</taxon>
        <taxon>Nematoda</taxon>
        <taxon>Chromadorea</taxon>
        <taxon>Rhabditida</taxon>
        <taxon>Tylenchina</taxon>
        <taxon>Cephalobomorpha</taxon>
        <taxon>Cephaloboidea</taxon>
        <taxon>Cephalobidae</taxon>
        <taxon>Acrobeloides</taxon>
    </lineage>
</organism>
<dbReference type="WBParaSite" id="ACRNAN_scaffold3300.g8426.t1">
    <property type="protein sequence ID" value="ACRNAN_scaffold3300.g8426.t1"/>
    <property type="gene ID" value="ACRNAN_scaffold3300.g8426"/>
</dbReference>
<reference evidence="3" key="1">
    <citation type="submission" date="2022-11" db="UniProtKB">
        <authorList>
            <consortium name="WormBaseParasite"/>
        </authorList>
    </citation>
    <scope>IDENTIFICATION</scope>
</reference>
<feature type="region of interest" description="Disordered" evidence="1">
    <location>
        <begin position="301"/>
        <end position="340"/>
    </location>
</feature>
<protein>
    <submittedName>
        <fullName evidence="3">Uncharacterized protein</fullName>
    </submittedName>
</protein>
<evidence type="ECO:0000313" key="3">
    <source>
        <dbReference type="WBParaSite" id="ACRNAN_scaffold3300.g8426.t1"/>
    </source>
</evidence>
<accession>A0A914DR34</accession>